<feature type="coiled-coil region" evidence="1">
    <location>
        <begin position="402"/>
        <end position="436"/>
    </location>
</feature>
<dbReference type="GO" id="GO:0006897">
    <property type="term" value="P:endocytosis"/>
    <property type="evidence" value="ECO:0007669"/>
    <property type="project" value="InterPro"/>
</dbReference>
<dbReference type="SMART" id="SM00273">
    <property type="entry name" value="ENTH"/>
    <property type="match status" value="1"/>
</dbReference>
<dbReference type="Pfam" id="PF07651">
    <property type="entry name" value="ANTH"/>
    <property type="match status" value="1"/>
</dbReference>
<dbReference type="RefSeq" id="XP_018322032.1">
    <property type="nucleotide sequence ID" value="XM_018466530.1"/>
</dbReference>
<dbReference type="GeneID" id="108734836"/>
<keyword evidence="3" id="KW-1185">Reference proteome</keyword>
<dbReference type="PROSITE" id="PS50942">
    <property type="entry name" value="ENTH"/>
    <property type="match status" value="1"/>
</dbReference>
<dbReference type="GO" id="GO:0080025">
    <property type="term" value="F:phosphatidylinositol-3,5-bisphosphate binding"/>
    <property type="evidence" value="ECO:0007669"/>
    <property type="project" value="TreeGrafter"/>
</dbReference>
<dbReference type="AlphaFoldDB" id="A0A1W4WDJ0"/>
<dbReference type="InterPro" id="IPR013809">
    <property type="entry name" value="ENTH"/>
</dbReference>
<dbReference type="RefSeq" id="XP_018322031.1">
    <property type="nucleotide sequence ID" value="XM_018466529.2"/>
</dbReference>
<evidence type="ECO:0000313" key="4">
    <source>
        <dbReference type="RefSeq" id="XP_018322031.1"/>
    </source>
</evidence>
<dbReference type="STRING" id="224129.A0A1W4WDJ0"/>
<dbReference type="CDD" id="cd17006">
    <property type="entry name" value="ANTH_N_HIP1_like"/>
    <property type="match status" value="1"/>
</dbReference>
<dbReference type="InterPro" id="IPR008942">
    <property type="entry name" value="ENTH_VHS"/>
</dbReference>
<feature type="domain" description="ENTH" evidence="2">
    <location>
        <begin position="18"/>
        <end position="146"/>
    </location>
</feature>
<evidence type="ECO:0000313" key="3">
    <source>
        <dbReference type="Proteomes" id="UP000192223"/>
    </source>
</evidence>
<name>A0A1W4WDJ0_AGRPL</name>
<dbReference type="PANTHER" id="PTHR10407">
    <property type="entry name" value="HUNTINGTIN INTERACTING PROTEIN 1"/>
    <property type="match status" value="1"/>
</dbReference>
<protein>
    <submittedName>
        <fullName evidence="4 5">Huntingtin-interacting protein 1</fullName>
    </submittedName>
</protein>
<dbReference type="OrthoDB" id="8178130at2759"/>
<gene>
    <name evidence="4 5" type="primary">LOC108734836</name>
</gene>
<dbReference type="GO" id="GO:0030136">
    <property type="term" value="C:clathrin-coated vesicle"/>
    <property type="evidence" value="ECO:0007669"/>
    <property type="project" value="TreeGrafter"/>
</dbReference>
<dbReference type="GO" id="GO:0030864">
    <property type="term" value="C:cortical actin cytoskeleton"/>
    <property type="evidence" value="ECO:0007669"/>
    <property type="project" value="TreeGrafter"/>
</dbReference>
<reference evidence="4 5" key="1">
    <citation type="submission" date="2025-04" db="UniProtKB">
        <authorList>
            <consortium name="RefSeq"/>
        </authorList>
    </citation>
    <scope>IDENTIFICATION</scope>
    <source>
        <tissue evidence="4 5">Entire body</tissue>
    </source>
</reference>
<organism evidence="3 4">
    <name type="scientific">Agrilus planipennis</name>
    <name type="common">Emerald ash borer</name>
    <name type="synonym">Agrilus marcopoli</name>
    <dbReference type="NCBI Taxonomy" id="224129"/>
    <lineage>
        <taxon>Eukaryota</taxon>
        <taxon>Metazoa</taxon>
        <taxon>Ecdysozoa</taxon>
        <taxon>Arthropoda</taxon>
        <taxon>Hexapoda</taxon>
        <taxon>Insecta</taxon>
        <taxon>Pterygota</taxon>
        <taxon>Neoptera</taxon>
        <taxon>Endopterygota</taxon>
        <taxon>Coleoptera</taxon>
        <taxon>Polyphaga</taxon>
        <taxon>Elateriformia</taxon>
        <taxon>Buprestoidea</taxon>
        <taxon>Buprestidae</taxon>
        <taxon>Agrilinae</taxon>
        <taxon>Agrilus</taxon>
    </lineage>
</organism>
<evidence type="ECO:0000313" key="5">
    <source>
        <dbReference type="RefSeq" id="XP_018322032.1"/>
    </source>
</evidence>
<evidence type="ECO:0000256" key="1">
    <source>
        <dbReference type="SAM" id="Coils"/>
    </source>
</evidence>
<accession>A0A1W4WDJ0</accession>
<dbReference type="InterPro" id="IPR030224">
    <property type="entry name" value="Sla2_fam"/>
</dbReference>
<dbReference type="GO" id="GO:0035615">
    <property type="term" value="F:clathrin adaptor activity"/>
    <property type="evidence" value="ECO:0007669"/>
    <property type="project" value="TreeGrafter"/>
</dbReference>
<sequence>MDSTSSYRGPYSMVNLMVTEKDYLKYAQSINKAIVGLECPVKPKHLRFTVVGTFREQGAKTFWSVALRAPYLDDRIVAWKLCYVVHKILREGHPLCLVHSQAHKKELDEMGKLWRHLRGTYSQAIRLYANLLITKIDFHSKNPRFPGNLVVNDDELNSILSNDINNYFEVAVEIFDYLDRIIELQSAIFGPINITQNNSDFLSAADQCLLSPIVLCLQDASKLYDYSVKIMFKLHLTVPGEVISGHRDRFLKAFQELKEFYKRTNRIPYLRNLVTVQHLPNDPPDFFKESEFYSYVTQDVTLPEEGTLSDTSHFSKSTESLDFSYSHHGSNEGTLIDISSLDDEFRGNPFRTDHTLSPSAPIYEQLNFKNETEKDTHTHVENDVELMRGKLDSVVLENQRKTLSLESRILELEAELEEKNRQLTIERQMRESLQKAAVPEVVSNQTGRFGFGEANKITDLYAKLRFDYIEVLRKNGELQKQVFDLKTKLAEKETESFV</sequence>
<dbReference type="GO" id="GO:0032051">
    <property type="term" value="F:clathrin light chain binding"/>
    <property type="evidence" value="ECO:0007669"/>
    <property type="project" value="TreeGrafter"/>
</dbReference>
<dbReference type="FunFam" id="1.25.40.90:FF:000012">
    <property type="entry name" value="Huntingtin interacting protein 1-related"/>
    <property type="match status" value="1"/>
</dbReference>
<dbReference type="SUPFAM" id="SSF48464">
    <property type="entry name" value="ENTH/VHS domain"/>
    <property type="match status" value="1"/>
</dbReference>
<dbReference type="InterPro" id="IPR011417">
    <property type="entry name" value="ANTH_dom"/>
</dbReference>
<dbReference type="GO" id="GO:0007015">
    <property type="term" value="P:actin filament organization"/>
    <property type="evidence" value="ECO:0007669"/>
    <property type="project" value="TreeGrafter"/>
</dbReference>
<proteinExistence type="predicted"/>
<dbReference type="Proteomes" id="UP000192223">
    <property type="component" value="Unplaced"/>
</dbReference>
<evidence type="ECO:0000259" key="2">
    <source>
        <dbReference type="PROSITE" id="PS50942"/>
    </source>
</evidence>
<dbReference type="KEGG" id="apln:108734836"/>
<dbReference type="Gene3D" id="1.25.40.90">
    <property type="match status" value="1"/>
</dbReference>
<dbReference type="PANTHER" id="PTHR10407:SF15">
    <property type="entry name" value="HUNTINGTIN INTERACTING PROTEIN 1"/>
    <property type="match status" value="1"/>
</dbReference>
<keyword evidence="1" id="KW-0175">Coiled coil</keyword>
<dbReference type="GO" id="GO:0043325">
    <property type="term" value="F:phosphatidylinositol-3,4-bisphosphate binding"/>
    <property type="evidence" value="ECO:0007669"/>
    <property type="project" value="TreeGrafter"/>
</dbReference>
<dbReference type="GO" id="GO:0048268">
    <property type="term" value="P:clathrin coat assembly"/>
    <property type="evidence" value="ECO:0007669"/>
    <property type="project" value="TreeGrafter"/>
</dbReference>
<dbReference type="GO" id="GO:0051015">
    <property type="term" value="F:actin filament binding"/>
    <property type="evidence" value="ECO:0007669"/>
    <property type="project" value="TreeGrafter"/>
</dbReference>